<dbReference type="Proteomes" id="UP000257109">
    <property type="component" value="Unassembled WGS sequence"/>
</dbReference>
<proteinExistence type="predicted"/>
<evidence type="ECO:0000313" key="1">
    <source>
        <dbReference type="EMBL" id="RDX62251.1"/>
    </source>
</evidence>
<gene>
    <name evidence="1" type="ORF">CR513_59438</name>
</gene>
<dbReference type="EMBL" id="QJKJ01015609">
    <property type="protein sequence ID" value="RDX62251.1"/>
    <property type="molecule type" value="Genomic_DNA"/>
</dbReference>
<sequence>MQVSGAISDVLVVLPPSTSLRLPEFRHLHAFAVSDTKGFLSGGFLKETGKTNDSLIKGLDVYPIKGRLEIGRALFSACAHNYGPSSGVPPATAAAAICHCRPAAVYHCLSLPFCSSASFLPTPTFRILVGSINCLRLKMATTSSLSQGSIISFLGTPTITAEKLNWKNYRAWSDSVELWFLGQGFHDHLEKQEAEIPEENRAPWLKLDLEILRSFKTCYSF</sequence>
<name>A0A371E893_MUCPR</name>
<dbReference type="AlphaFoldDB" id="A0A371E893"/>
<keyword evidence="2" id="KW-1185">Reference proteome</keyword>
<evidence type="ECO:0000313" key="2">
    <source>
        <dbReference type="Proteomes" id="UP000257109"/>
    </source>
</evidence>
<organism evidence="1 2">
    <name type="scientific">Mucuna pruriens</name>
    <name type="common">Velvet bean</name>
    <name type="synonym">Dolichos pruriens</name>
    <dbReference type="NCBI Taxonomy" id="157652"/>
    <lineage>
        <taxon>Eukaryota</taxon>
        <taxon>Viridiplantae</taxon>
        <taxon>Streptophyta</taxon>
        <taxon>Embryophyta</taxon>
        <taxon>Tracheophyta</taxon>
        <taxon>Spermatophyta</taxon>
        <taxon>Magnoliopsida</taxon>
        <taxon>eudicotyledons</taxon>
        <taxon>Gunneridae</taxon>
        <taxon>Pentapetalae</taxon>
        <taxon>rosids</taxon>
        <taxon>fabids</taxon>
        <taxon>Fabales</taxon>
        <taxon>Fabaceae</taxon>
        <taxon>Papilionoideae</taxon>
        <taxon>50 kb inversion clade</taxon>
        <taxon>NPAAA clade</taxon>
        <taxon>indigoferoid/millettioid clade</taxon>
        <taxon>Phaseoleae</taxon>
        <taxon>Mucuna</taxon>
    </lineage>
</organism>
<accession>A0A371E893</accession>
<comment type="caution">
    <text evidence="1">The sequence shown here is derived from an EMBL/GenBank/DDBJ whole genome shotgun (WGS) entry which is preliminary data.</text>
</comment>
<reference evidence="1" key="1">
    <citation type="submission" date="2018-05" db="EMBL/GenBank/DDBJ databases">
        <title>Draft genome of Mucuna pruriens seed.</title>
        <authorList>
            <person name="Nnadi N.E."/>
            <person name="Vos R."/>
            <person name="Hasami M.H."/>
            <person name="Devisetty U.K."/>
            <person name="Aguiy J.C."/>
        </authorList>
    </citation>
    <scope>NUCLEOTIDE SEQUENCE [LARGE SCALE GENOMIC DNA]</scope>
    <source>
        <strain evidence="1">JCA_2017</strain>
    </source>
</reference>
<feature type="non-terminal residue" evidence="1">
    <location>
        <position position="1"/>
    </location>
</feature>
<protein>
    <submittedName>
        <fullName evidence="1">Uncharacterized protein</fullName>
    </submittedName>
</protein>